<evidence type="ECO:0000256" key="1">
    <source>
        <dbReference type="SAM" id="MobiDB-lite"/>
    </source>
</evidence>
<evidence type="ECO:0000313" key="3">
    <source>
        <dbReference type="Proteomes" id="UP001164746"/>
    </source>
</evidence>
<gene>
    <name evidence="2" type="ORF">MAR_001548</name>
</gene>
<accession>A0ABY7FC93</accession>
<keyword evidence="3" id="KW-1185">Reference proteome</keyword>
<proteinExistence type="predicted"/>
<feature type="region of interest" description="Disordered" evidence="1">
    <location>
        <begin position="49"/>
        <end position="74"/>
    </location>
</feature>
<evidence type="ECO:0000313" key="2">
    <source>
        <dbReference type="EMBL" id="WAR19710.1"/>
    </source>
</evidence>
<organism evidence="2 3">
    <name type="scientific">Mya arenaria</name>
    <name type="common">Soft-shell clam</name>
    <dbReference type="NCBI Taxonomy" id="6604"/>
    <lineage>
        <taxon>Eukaryota</taxon>
        <taxon>Metazoa</taxon>
        <taxon>Spiralia</taxon>
        <taxon>Lophotrochozoa</taxon>
        <taxon>Mollusca</taxon>
        <taxon>Bivalvia</taxon>
        <taxon>Autobranchia</taxon>
        <taxon>Heteroconchia</taxon>
        <taxon>Euheterodonta</taxon>
        <taxon>Imparidentia</taxon>
        <taxon>Neoheterodontei</taxon>
        <taxon>Myida</taxon>
        <taxon>Myoidea</taxon>
        <taxon>Myidae</taxon>
        <taxon>Mya</taxon>
    </lineage>
</organism>
<feature type="compositionally biased region" description="Basic and acidic residues" evidence="1">
    <location>
        <begin position="62"/>
        <end position="74"/>
    </location>
</feature>
<sequence length="74" mass="8430">MSKELLNQREAPHNEDVNLCSETGIAVIIHAGPYLETSQDNKKLINNFEEQDRRHGKSQKKKGTDNEGIEKIKL</sequence>
<reference evidence="2" key="1">
    <citation type="submission" date="2022-11" db="EMBL/GenBank/DDBJ databases">
        <title>Centuries of genome instability and evolution in soft-shell clam transmissible cancer (bioRxiv).</title>
        <authorList>
            <person name="Hart S.F.M."/>
            <person name="Yonemitsu M.A."/>
            <person name="Giersch R.M."/>
            <person name="Beal B.F."/>
            <person name="Arriagada G."/>
            <person name="Davis B.W."/>
            <person name="Ostrander E.A."/>
            <person name="Goff S.P."/>
            <person name="Metzger M.J."/>
        </authorList>
    </citation>
    <scope>NUCLEOTIDE SEQUENCE</scope>
    <source>
        <strain evidence="2">MELC-2E11</strain>
        <tissue evidence="2">Siphon/mantle</tissue>
    </source>
</reference>
<protein>
    <submittedName>
        <fullName evidence="2">Uncharacterized protein</fullName>
    </submittedName>
</protein>
<name>A0ABY7FC93_MYAAR</name>
<dbReference type="Proteomes" id="UP001164746">
    <property type="component" value="Chromosome 11"/>
</dbReference>
<dbReference type="EMBL" id="CP111022">
    <property type="protein sequence ID" value="WAR19710.1"/>
    <property type="molecule type" value="Genomic_DNA"/>
</dbReference>